<feature type="chain" id="PRO_5039303694" evidence="1">
    <location>
        <begin position="24"/>
        <end position="197"/>
    </location>
</feature>
<evidence type="ECO:0000256" key="1">
    <source>
        <dbReference type="SAM" id="SignalP"/>
    </source>
</evidence>
<sequence length="197" mass="21960">MMYRLICVSMVCAWIQHVGKCEAATTSSLPNTTTIYPVKNVSKLHCYTCYGVGPTNPCLNYSNFKVAYAMWRQSVPNWDGPVKVETCESPYNVSCMTLTYNNIMKVEVAHSRSCSDNETFGLDIKKETELPYTNLVQNDNRTRCAWNETICLSLCIGDSDEPCNGPQMAGSFISASGFLLVIGAFVQVVNSEFLLHF</sequence>
<reference evidence="2" key="1">
    <citation type="journal article" date="2019" name="bioRxiv">
        <title>The Genome of the Zebra Mussel, Dreissena polymorpha: A Resource for Invasive Species Research.</title>
        <authorList>
            <person name="McCartney M.A."/>
            <person name="Auch B."/>
            <person name="Kono T."/>
            <person name="Mallez S."/>
            <person name="Zhang Y."/>
            <person name="Obille A."/>
            <person name="Becker A."/>
            <person name="Abrahante J.E."/>
            <person name="Garbe J."/>
            <person name="Badalamenti J.P."/>
            <person name="Herman A."/>
            <person name="Mangelson H."/>
            <person name="Liachko I."/>
            <person name="Sullivan S."/>
            <person name="Sone E.D."/>
            <person name="Koren S."/>
            <person name="Silverstein K.A.T."/>
            <person name="Beckman K.B."/>
            <person name="Gohl D.M."/>
        </authorList>
    </citation>
    <scope>NUCLEOTIDE SEQUENCE</scope>
    <source>
        <strain evidence="2">Duluth1</strain>
        <tissue evidence="2">Whole animal</tissue>
    </source>
</reference>
<evidence type="ECO:0000313" key="3">
    <source>
        <dbReference type="Proteomes" id="UP000828390"/>
    </source>
</evidence>
<feature type="signal peptide" evidence="1">
    <location>
        <begin position="1"/>
        <end position="23"/>
    </location>
</feature>
<keyword evidence="3" id="KW-1185">Reference proteome</keyword>
<name>A0A9D4L002_DREPO</name>
<organism evidence="2 3">
    <name type="scientific">Dreissena polymorpha</name>
    <name type="common">Zebra mussel</name>
    <name type="synonym">Mytilus polymorpha</name>
    <dbReference type="NCBI Taxonomy" id="45954"/>
    <lineage>
        <taxon>Eukaryota</taxon>
        <taxon>Metazoa</taxon>
        <taxon>Spiralia</taxon>
        <taxon>Lophotrochozoa</taxon>
        <taxon>Mollusca</taxon>
        <taxon>Bivalvia</taxon>
        <taxon>Autobranchia</taxon>
        <taxon>Heteroconchia</taxon>
        <taxon>Euheterodonta</taxon>
        <taxon>Imparidentia</taxon>
        <taxon>Neoheterodontei</taxon>
        <taxon>Myida</taxon>
        <taxon>Dreissenoidea</taxon>
        <taxon>Dreissenidae</taxon>
        <taxon>Dreissena</taxon>
    </lineage>
</organism>
<gene>
    <name evidence="2" type="ORF">DPMN_091706</name>
</gene>
<keyword evidence="1" id="KW-0732">Signal</keyword>
<dbReference type="EMBL" id="JAIWYP010000003">
    <property type="protein sequence ID" value="KAH3849307.1"/>
    <property type="molecule type" value="Genomic_DNA"/>
</dbReference>
<comment type="caution">
    <text evidence="2">The sequence shown here is derived from an EMBL/GenBank/DDBJ whole genome shotgun (WGS) entry which is preliminary data.</text>
</comment>
<dbReference type="AlphaFoldDB" id="A0A9D4L002"/>
<reference evidence="2" key="2">
    <citation type="submission" date="2020-11" db="EMBL/GenBank/DDBJ databases">
        <authorList>
            <person name="McCartney M.A."/>
            <person name="Auch B."/>
            <person name="Kono T."/>
            <person name="Mallez S."/>
            <person name="Becker A."/>
            <person name="Gohl D.M."/>
            <person name="Silverstein K.A.T."/>
            <person name="Koren S."/>
            <person name="Bechman K.B."/>
            <person name="Herman A."/>
            <person name="Abrahante J.E."/>
            <person name="Garbe J."/>
        </authorList>
    </citation>
    <scope>NUCLEOTIDE SEQUENCE</scope>
    <source>
        <strain evidence="2">Duluth1</strain>
        <tissue evidence="2">Whole animal</tissue>
    </source>
</reference>
<accession>A0A9D4L002</accession>
<dbReference type="Proteomes" id="UP000828390">
    <property type="component" value="Unassembled WGS sequence"/>
</dbReference>
<protein>
    <submittedName>
        <fullName evidence="2">Uncharacterized protein</fullName>
    </submittedName>
</protein>
<evidence type="ECO:0000313" key="2">
    <source>
        <dbReference type="EMBL" id="KAH3849307.1"/>
    </source>
</evidence>
<proteinExistence type="predicted"/>